<dbReference type="PANTHER" id="PTHR43318:SF2">
    <property type="entry name" value="UDP-N-ACETYLGLUCOSAMINE 4,6-DEHYDRATASE (INVERTING)"/>
    <property type="match status" value="1"/>
</dbReference>
<comment type="similarity">
    <text evidence="1">Belongs to the polysaccharide synthase family.</text>
</comment>
<dbReference type="InterPro" id="IPR051203">
    <property type="entry name" value="Polysaccharide_Synthase-Rel"/>
</dbReference>
<organism evidence="3 4">
    <name type="scientific">Aquibacillus koreensis</name>
    <dbReference type="NCBI Taxonomy" id="279446"/>
    <lineage>
        <taxon>Bacteria</taxon>
        <taxon>Bacillati</taxon>
        <taxon>Bacillota</taxon>
        <taxon>Bacilli</taxon>
        <taxon>Bacillales</taxon>
        <taxon>Bacillaceae</taxon>
        <taxon>Aquibacillus</taxon>
    </lineage>
</organism>
<dbReference type="EMBL" id="JAMQJZ010000010">
    <property type="protein sequence ID" value="MDC3421352.1"/>
    <property type="molecule type" value="Genomic_DNA"/>
</dbReference>
<protein>
    <submittedName>
        <fullName evidence="3">SDR family NAD(P)-dependent oxidoreductase</fullName>
    </submittedName>
</protein>
<dbReference type="Pfam" id="PF02719">
    <property type="entry name" value="Polysacc_synt_2"/>
    <property type="match status" value="1"/>
</dbReference>
<keyword evidence="4" id="KW-1185">Reference proteome</keyword>
<evidence type="ECO:0000256" key="1">
    <source>
        <dbReference type="ARBA" id="ARBA00007430"/>
    </source>
</evidence>
<evidence type="ECO:0000313" key="4">
    <source>
        <dbReference type="Proteomes" id="UP001145072"/>
    </source>
</evidence>
<name>A0A9X3WKB9_9BACI</name>
<dbReference type="InterPro" id="IPR036291">
    <property type="entry name" value="NAD(P)-bd_dom_sf"/>
</dbReference>
<evidence type="ECO:0000313" key="3">
    <source>
        <dbReference type="EMBL" id="MDC3421352.1"/>
    </source>
</evidence>
<evidence type="ECO:0000259" key="2">
    <source>
        <dbReference type="Pfam" id="PF02719"/>
    </source>
</evidence>
<sequence>MFFEGKKVLVIGGTGTIGKNIVKHILKENPDTIRIFSRDEYKQQQCKIELGDHKTIRYIIGDIRNYDSLFDAMNDIDYVIHTAAMKHVDSCENNPFEAVRTNIQGTNNVIQSAIVNRVKKVIFTSSDKAIAPTNTYGATKLIAERLISSKVSNYSDEKTIFASVRFGNVMGSRGSVIPLFNKQILEDKKIFITDMSMTRFMMSVNQATELTLKALKEAKGGEVFVLKMPVIKLGILADTLIEEVCNKHGMNKKEVEVKIIGLRSGEKMYEELMTVDESKTALELPDMYIIPAKDRSIEHYPNMKKASAGTYSSKGQKPLDVQSLRLLLKESSLI</sequence>
<accession>A0A9X3WKB9</accession>
<dbReference type="Proteomes" id="UP001145072">
    <property type="component" value="Unassembled WGS sequence"/>
</dbReference>
<dbReference type="CDD" id="cd05237">
    <property type="entry name" value="UDP_invert_4-6DH_SDR_e"/>
    <property type="match status" value="1"/>
</dbReference>
<dbReference type="PANTHER" id="PTHR43318">
    <property type="entry name" value="UDP-N-ACETYLGLUCOSAMINE 4,6-DEHYDRATASE"/>
    <property type="match status" value="1"/>
</dbReference>
<proteinExistence type="inferred from homology"/>
<feature type="domain" description="Polysaccharide biosynthesis protein CapD-like" evidence="2">
    <location>
        <begin position="8"/>
        <end position="290"/>
    </location>
</feature>
<dbReference type="Gene3D" id="3.40.50.720">
    <property type="entry name" value="NAD(P)-binding Rossmann-like Domain"/>
    <property type="match status" value="1"/>
</dbReference>
<dbReference type="SUPFAM" id="SSF51735">
    <property type="entry name" value="NAD(P)-binding Rossmann-fold domains"/>
    <property type="match status" value="1"/>
</dbReference>
<gene>
    <name evidence="3" type="ORF">NC661_13330</name>
</gene>
<comment type="caution">
    <text evidence="3">The sequence shown here is derived from an EMBL/GenBank/DDBJ whole genome shotgun (WGS) entry which is preliminary data.</text>
</comment>
<reference evidence="3" key="1">
    <citation type="submission" date="2022-06" db="EMBL/GenBank/DDBJ databases">
        <title>Aquibacillus sp. a new bacterium isolated from soil saline samples.</title>
        <authorList>
            <person name="Galisteo C."/>
            <person name="De La Haba R."/>
            <person name="Sanchez-Porro C."/>
            <person name="Ventosa A."/>
        </authorList>
    </citation>
    <scope>NUCLEOTIDE SEQUENCE</scope>
    <source>
        <strain evidence="3">JCM 12387</strain>
    </source>
</reference>
<dbReference type="RefSeq" id="WP_259869452.1">
    <property type="nucleotide sequence ID" value="NZ_JAMQJZ010000010.1"/>
</dbReference>
<dbReference type="InterPro" id="IPR003869">
    <property type="entry name" value="Polysac_CapD-like"/>
</dbReference>
<dbReference type="AlphaFoldDB" id="A0A9X3WKB9"/>